<evidence type="ECO:0000313" key="6">
    <source>
        <dbReference type="RefSeq" id="XP_021028927.1"/>
    </source>
</evidence>
<name>A0A6P5QL95_MUSCR</name>
<dbReference type="PANTHER" id="PTHR22997:SF6">
    <property type="entry name" value="PIH1 DOMAIN-CONTAINING PROTEIN 2"/>
    <property type="match status" value="1"/>
</dbReference>
<feature type="domain" description="PIH1 N-terminal" evidence="3">
    <location>
        <begin position="51"/>
        <end position="176"/>
    </location>
</feature>
<dbReference type="AlphaFoldDB" id="A0A6P5QL95"/>
<dbReference type="GO" id="GO:0006364">
    <property type="term" value="P:rRNA processing"/>
    <property type="evidence" value="ECO:0007669"/>
    <property type="project" value="TreeGrafter"/>
</dbReference>
<gene>
    <name evidence="6" type="primary">Pih1d2</name>
</gene>
<dbReference type="PANTHER" id="PTHR22997">
    <property type="entry name" value="PIH1 DOMAIN-CONTAINING PROTEIN 1"/>
    <property type="match status" value="1"/>
</dbReference>
<dbReference type="CTD" id="120379"/>
<dbReference type="InterPro" id="IPR050734">
    <property type="entry name" value="PIH1/Kintoun_subfamily"/>
</dbReference>
<proteinExistence type="inferred from homology"/>
<dbReference type="GeneID" id="110302476"/>
<dbReference type="Pfam" id="PF18201">
    <property type="entry name" value="PIH1_CS"/>
    <property type="match status" value="1"/>
</dbReference>
<dbReference type="RefSeq" id="XP_021028927.1">
    <property type="nucleotide sequence ID" value="XM_021173268.2"/>
</dbReference>
<evidence type="ECO:0000259" key="4">
    <source>
        <dbReference type="Pfam" id="PF18201"/>
    </source>
</evidence>
<dbReference type="Pfam" id="PF08190">
    <property type="entry name" value="PIH1"/>
    <property type="match status" value="1"/>
</dbReference>
<evidence type="ECO:0000256" key="1">
    <source>
        <dbReference type="ARBA" id="ARBA00008511"/>
    </source>
</evidence>
<dbReference type="GO" id="GO:0005737">
    <property type="term" value="C:cytoplasm"/>
    <property type="evidence" value="ECO:0007669"/>
    <property type="project" value="TreeGrafter"/>
</dbReference>
<dbReference type="GO" id="GO:1990904">
    <property type="term" value="C:ribonucleoprotein complex"/>
    <property type="evidence" value="ECO:0007669"/>
    <property type="project" value="TreeGrafter"/>
</dbReference>
<protein>
    <recommendedName>
        <fullName evidence="2">PIH1 domain-containing protein 2</fullName>
    </recommendedName>
</protein>
<accession>A0A6P5QL95</accession>
<dbReference type="InterPro" id="IPR012981">
    <property type="entry name" value="PIH1_N"/>
</dbReference>
<evidence type="ECO:0000259" key="3">
    <source>
        <dbReference type="Pfam" id="PF08190"/>
    </source>
</evidence>
<evidence type="ECO:0000313" key="5">
    <source>
        <dbReference type="Proteomes" id="UP000515126"/>
    </source>
</evidence>
<reference evidence="6" key="1">
    <citation type="submission" date="2025-08" db="UniProtKB">
        <authorList>
            <consortium name="RefSeq"/>
        </authorList>
    </citation>
    <scope>IDENTIFICATION</scope>
</reference>
<sequence>MSEVCKNVPKACLITIMTVSSKGLLTHISQFWSMLDDLAENDPERYRNFIQQELKDGKQLCVNPEPQLCIQTKILKPKEKVLFINLCQWERIPAPQSATHPVPISVGRPEDSVEASDAYTIIDVAYNPGVLQAAEKDQGIKDQLIRMAMLCIEERLQFTLGHSYRFTSFRLKGSIQRMKESLMGIKTDFPDFKAMTRTENTLARIRSSTVSEPDHLPEVLLTKKQASAKGRCLIEEISSSEIQVGVKKPAYELKVVKDQNEKPLKIELKVELPGIKSASLCELSVSEVDILIEVSEMYRLCLNLPELINTEMTTAKFVKNKSVLIITMPLA</sequence>
<dbReference type="GO" id="GO:0097255">
    <property type="term" value="C:R2TP complex"/>
    <property type="evidence" value="ECO:0007669"/>
    <property type="project" value="TreeGrafter"/>
</dbReference>
<dbReference type="Proteomes" id="UP000515126">
    <property type="component" value="Chromosome 9"/>
</dbReference>
<evidence type="ECO:0000256" key="2">
    <source>
        <dbReference type="ARBA" id="ARBA00040541"/>
    </source>
</evidence>
<organism evidence="5 6">
    <name type="scientific">Mus caroli</name>
    <name type="common">Ryukyu mouse</name>
    <name type="synonym">Ricefield mouse</name>
    <dbReference type="NCBI Taxonomy" id="10089"/>
    <lineage>
        <taxon>Eukaryota</taxon>
        <taxon>Metazoa</taxon>
        <taxon>Chordata</taxon>
        <taxon>Craniata</taxon>
        <taxon>Vertebrata</taxon>
        <taxon>Euteleostomi</taxon>
        <taxon>Mammalia</taxon>
        <taxon>Eutheria</taxon>
        <taxon>Euarchontoglires</taxon>
        <taxon>Glires</taxon>
        <taxon>Rodentia</taxon>
        <taxon>Myomorpha</taxon>
        <taxon>Muroidea</taxon>
        <taxon>Muridae</taxon>
        <taxon>Murinae</taxon>
        <taxon>Mus</taxon>
        <taxon>Mus</taxon>
    </lineage>
</organism>
<dbReference type="InterPro" id="IPR041442">
    <property type="entry name" value="PIH1D1/2/3_CS-like"/>
</dbReference>
<keyword evidence="5" id="KW-1185">Reference proteome</keyword>
<feature type="domain" description="PIH1D1/2/3 CS-like" evidence="4">
    <location>
        <begin position="259"/>
        <end position="330"/>
    </location>
</feature>
<comment type="similarity">
    <text evidence="1">Belongs to the PIH1 family.</text>
</comment>
<dbReference type="KEGG" id="mcal:110302476"/>
<dbReference type="GO" id="GO:0000492">
    <property type="term" value="P:box C/D snoRNP assembly"/>
    <property type="evidence" value="ECO:0007669"/>
    <property type="project" value="TreeGrafter"/>
</dbReference>